<dbReference type="OrthoDB" id="9791837at2"/>
<keyword evidence="1" id="KW-0808">Transferase</keyword>
<sequence>MGFYEELSKYYDVIFPLGEEKLKFMKDRINGKGNILDLAAGTGNYSIELSKLGHNVVAVDLDEEMINKIEDKNKKEKTNVKPYKLDMKNIDNLRNYEFDAIICIGNSLVHLDNRKEIKDVLKKMYNILDYEGVVILQIVNYDRILEYNVKQLPLIDRPEAKVKFIRNYELENGKILFKTKLVINEDEIYNNCISLYPLKSKEFVDILKKLGFKNIRLYGGFDEREFNLDSFPLVVEAHK</sequence>
<evidence type="ECO:0000259" key="2">
    <source>
        <dbReference type="Pfam" id="PF13649"/>
    </source>
</evidence>
<gene>
    <name evidence="3" type="ORF">SAMN02194393_00409</name>
</gene>
<dbReference type="SUPFAM" id="SSF53335">
    <property type="entry name" value="S-adenosyl-L-methionine-dependent methyltransferases"/>
    <property type="match status" value="1"/>
</dbReference>
<dbReference type="CDD" id="cd02440">
    <property type="entry name" value="AdoMet_MTases"/>
    <property type="match status" value="1"/>
</dbReference>
<dbReference type="InterPro" id="IPR029063">
    <property type="entry name" value="SAM-dependent_MTases_sf"/>
</dbReference>
<protein>
    <submittedName>
        <fullName evidence="3">Ubiquinone/menaquinone biosynthesis C-methylase UbiE</fullName>
    </submittedName>
</protein>
<name>A0A1T5IIB1_9FIRM</name>
<keyword evidence="3" id="KW-0489">Methyltransferase</keyword>
<dbReference type="Gene3D" id="3.40.50.150">
    <property type="entry name" value="Vaccinia Virus protein VP39"/>
    <property type="match status" value="1"/>
</dbReference>
<feature type="domain" description="Methyltransferase" evidence="2">
    <location>
        <begin position="35"/>
        <end position="132"/>
    </location>
</feature>
<dbReference type="RefSeq" id="WP_079488961.1">
    <property type="nucleotide sequence ID" value="NZ_FUZT01000001.1"/>
</dbReference>
<proteinExistence type="predicted"/>
<keyword evidence="4" id="KW-1185">Reference proteome</keyword>
<reference evidence="3 4" key="1">
    <citation type="submission" date="2017-02" db="EMBL/GenBank/DDBJ databases">
        <authorList>
            <person name="Peterson S.W."/>
        </authorList>
    </citation>
    <scope>NUCLEOTIDE SEQUENCE [LARGE SCALE GENOMIC DNA]</scope>
    <source>
        <strain evidence="3 4">M1</strain>
    </source>
</reference>
<dbReference type="InterPro" id="IPR041698">
    <property type="entry name" value="Methyltransf_25"/>
</dbReference>
<dbReference type="GO" id="GO:0032259">
    <property type="term" value="P:methylation"/>
    <property type="evidence" value="ECO:0007669"/>
    <property type="project" value="UniProtKB-KW"/>
</dbReference>
<dbReference type="AlphaFoldDB" id="A0A1T5IIB1"/>
<dbReference type="PANTHER" id="PTHR43861">
    <property type="entry name" value="TRANS-ACONITATE 2-METHYLTRANSFERASE-RELATED"/>
    <property type="match status" value="1"/>
</dbReference>
<keyword evidence="3" id="KW-0830">Ubiquinone</keyword>
<organism evidence="3 4">
    <name type="scientific">Maledivibacter halophilus</name>
    <dbReference type="NCBI Taxonomy" id="36842"/>
    <lineage>
        <taxon>Bacteria</taxon>
        <taxon>Bacillati</taxon>
        <taxon>Bacillota</taxon>
        <taxon>Clostridia</taxon>
        <taxon>Peptostreptococcales</taxon>
        <taxon>Caminicellaceae</taxon>
        <taxon>Maledivibacter</taxon>
    </lineage>
</organism>
<dbReference type="STRING" id="36842.SAMN02194393_00409"/>
<dbReference type="Proteomes" id="UP000190285">
    <property type="component" value="Unassembled WGS sequence"/>
</dbReference>
<accession>A0A1T5IIB1</accession>
<evidence type="ECO:0000313" key="4">
    <source>
        <dbReference type="Proteomes" id="UP000190285"/>
    </source>
</evidence>
<dbReference type="Pfam" id="PF13649">
    <property type="entry name" value="Methyltransf_25"/>
    <property type="match status" value="1"/>
</dbReference>
<evidence type="ECO:0000256" key="1">
    <source>
        <dbReference type="ARBA" id="ARBA00022679"/>
    </source>
</evidence>
<evidence type="ECO:0000313" key="3">
    <source>
        <dbReference type="EMBL" id="SKC38849.1"/>
    </source>
</evidence>
<dbReference type="Gene3D" id="2.20.25.110">
    <property type="entry name" value="S-adenosyl-L-methionine-dependent methyltransferases"/>
    <property type="match status" value="1"/>
</dbReference>
<dbReference type="EMBL" id="FUZT01000001">
    <property type="protein sequence ID" value="SKC38849.1"/>
    <property type="molecule type" value="Genomic_DNA"/>
</dbReference>
<dbReference type="GO" id="GO:0008168">
    <property type="term" value="F:methyltransferase activity"/>
    <property type="evidence" value="ECO:0007669"/>
    <property type="project" value="UniProtKB-KW"/>
</dbReference>